<keyword evidence="3" id="KW-1185">Reference proteome</keyword>
<keyword evidence="1" id="KW-0175">Coiled coil</keyword>
<evidence type="ECO:0000313" key="2">
    <source>
        <dbReference type="EMBL" id="ADJ19423.1"/>
    </source>
</evidence>
<dbReference type="KEGG" id="vg:10323095"/>
<dbReference type="Proteomes" id="UP000000330">
    <property type="component" value="Segment"/>
</dbReference>
<name>D9I642_9CAUD</name>
<accession>D9I642</accession>
<reference evidence="2 3" key="1">
    <citation type="journal article" date="2010" name="Virol. J.">
        <title>Genomes of the T4-related bacteriophages as windows on microbial genome evolution.</title>
        <authorList>
            <person name="Petrov V.M."/>
            <person name="Ratnayaka S."/>
            <person name="Nolan J.M."/>
            <person name="Miller E.S."/>
            <person name="Karam J.D."/>
        </authorList>
    </citation>
    <scope>NUCLEOTIDE SEQUENCE [LARGE SCALE GENOMIC DNA]</scope>
    <source>
        <strain evidence="2">Acj133</strain>
    </source>
</reference>
<evidence type="ECO:0000313" key="3">
    <source>
        <dbReference type="Proteomes" id="UP000000330"/>
    </source>
</evidence>
<feature type="coiled-coil region" evidence="1">
    <location>
        <begin position="254"/>
        <end position="281"/>
    </location>
</feature>
<protein>
    <submittedName>
        <fullName evidence="2">Uncharacterized protein</fullName>
    </submittedName>
</protein>
<sequence length="302" mass="34014">MKRQILDELTAAFRQVMPRTSHAGQLTAHVNHVTTALFSRFGLPPSKTVERIVKRHLQYEGSPSSKPAILLINKKLQQTMWFRTIVDNRRMSQFGKFVCGEATGLRGRYTLNHTNQAFNYFMHQELNYLIASFARVNHRTLKLEFKPDGIKYGAVYIQGFKGPGPYTIRVSPVKMETPLSEVYVITNTLVEYLKQSNNLDITIDQNSANIGVILVKSANPFISMANAVGPKAGPINDPTISEAPCTEPKLSDKILELQDKLKTYKERTNTLQKEQSKLQEDCLLLTAQIVCLTQAQAIMNGE</sequence>
<evidence type="ECO:0000256" key="1">
    <source>
        <dbReference type="SAM" id="Coils"/>
    </source>
</evidence>
<dbReference type="EMBL" id="HM114315">
    <property type="protein sequence ID" value="ADJ19423.1"/>
    <property type="molecule type" value="Genomic_DNA"/>
</dbReference>
<organism evidence="2 3">
    <name type="scientific">Acinetobacter phage 133</name>
    <dbReference type="NCBI Taxonomy" id="2919552"/>
    <lineage>
        <taxon>Viruses</taxon>
        <taxon>Duplodnaviria</taxon>
        <taxon>Heunggongvirae</taxon>
        <taxon>Uroviricota</taxon>
        <taxon>Caudoviricetes</taxon>
        <taxon>Pantevenvirales</taxon>
        <taxon>Straboviridae</taxon>
        <taxon>Tevenvirinae</taxon>
        <taxon>Centumtrigintavirus</taxon>
        <taxon>Centumtrigintavirus cv133</taxon>
        <taxon>Acinetobacter virus 133</taxon>
    </lineage>
</organism>
<gene>
    <name evidence="2" type="ORF">Acj133p108</name>
</gene>
<proteinExistence type="predicted"/>
<dbReference type="GeneID" id="10323095"/>
<dbReference type="RefSeq" id="YP_004300689.1">
    <property type="nucleotide sequence ID" value="NC_015250.1"/>
</dbReference>